<name>A0ABP9UN23_9BACT</name>
<accession>A0ABP9UN23</accession>
<dbReference type="Proteomes" id="UP001476282">
    <property type="component" value="Unassembled WGS sequence"/>
</dbReference>
<evidence type="ECO:0000313" key="2">
    <source>
        <dbReference type="Proteomes" id="UP001476282"/>
    </source>
</evidence>
<dbReference type="RefSeq" id="WP_353566225.1">
    <property type="nucleotide sequence ID" value="NZ_BAABRI010000006.1"/>
</dbReference>
<organism evidence="1 2">
    <name type="scientific">Haloferula sargassicola</name>
    <dbReference type="NCBI Taxonomy" id="490096"/>
    <lineage>
        <taxon>Bacteria</taxon>
        <taxon>Pseudomonadati</taxon>
        <taxon>Verrucomicrobiota</taxon>
        <taxon>Verrucomicrobiia</taxon>
        <taxon>Verrucomicrobiales</taxon>
        <taxon>Verrucomicrobiaceae</taxon>
        <taxon>Haloferula</taxon>
    </lineage>
</organism>
<proteinExistence type="predicted"/>
<evidence type="ECO:0000313" key="1">
    <source>
        <dbReference type="EMBL" id="GAA5482077.1"/>
    </source>
</evidence>
<gene>
    <name evidence="1" type="ORF">Hsar01_01292</name>
</gene>
<dbReference type="EMBL" id="BAABRI010000006">
    <property type="protein sequence ID" value="GAA5482077.1"/>
    <property type="molecule type" value="Genomic_DNA"/>
</dbReference>
<keyword evidence="2" id="KW-1185">Reference proteome</keyword>
<reference evidence="1 2" key="1">
    <citation type="submission" date="2024-02" db="EMBL/GenBank/DDBJ databases">
        <title>Haloferula sargassicola NBRC 104335.</title>
        <authorList>
            <person name="Ichikawa N."/>
            <person name="Katano-Makiyama Y."/>
            <person name="Hidaka K."/>
        </authorList>
    </citation>
    <scope>NUCLEOTIDE SEQUENCE [LARGE SCALE GENOMIC DNA]</scope>
    <source>
        <strain evidence="1 2">NBRC 104335</strain>
    </source>
</reference>
<protein>
    <submittedName>
        <fullName evidence="1">Uncharacterized protein</fullName>
    </submittedName>
</protein>
<comment type="caution">
    <text evidence="1">The sequence shown here is derived from an EMBL/GenBank/DDBJ whole genome shotgun (WGS) entry which is preliminary data.</text>
</comment>
<sequence>MKVPHQIVALIPLVTFSAAIGAEHPERWYQEKAAEKLGGKMEVRVPDGRVDIVTDEYAIEVEFASKWKNAIGQALWYAMQTNKKAGIVVIIKNAKDAGDAIRLESVIEHNRLPIRVWRWGEDI</sequence>